<evidence type="ECO:0000313" key="3">
    <source>
        <dbReference type="Proteomes" id="UP001156905"/>
    </source>
</evidence>
<dbReference type="PRINTS" id="PR00420">
    <property type="entry name" value="RNGMNOXGNASE"/>
</dbReference>
<dbReference type="InterPro" id="IPR050407">
    <property type="entry name" value="Geranylgeranyl_reductase"/>
</dbReference>
<dbReference type="Gene3D" id="3.50.50.60">
    <property type="entry name" value="FAD/NAD(P)-binding domain"/>
    <property type="match status" value="1"/>
</dbReference>
<proteinExistence type="predicted"/>
<dbReference type="PANTHER" id="PTHR42685">
    <property type="entry name" value="GERANYLGERANYL DIPHOSPHATE REDUCTASE"/>
    <property type="match status" value="1"/>
</dbReference>
<keyword evidence="3" id="KW-1185">Reference proteome</keyword>
<accession>A0ABQ6BC64</accession>
<dbReference type="Pfam" id="PF01494">
    <property type="entry name" value="FAD_binding_3"/>
    <property type="match status" value="1"/>
</dbReference>
<dbReference type="Proteomes" id="UP001156905">
    <property type="component" value="Unassembled WGS sequence"/>
</dbReference>
<gene>
    <name evidence="2" type="ORF">GCM10007857_86920</name>
</gene>
<feature type="domain" description="FAD-binding" evidence="1">
    <location>
        <begin position="7"/>
        <end position="348"/>
    </location>
</feature>
<reference evidence="3" key="1">
    <citation type="journal article" date="2019" name="Int. J. Syst. Evol. Microbiol.">
        <title>The Global Catalogue of Microorganisms (GCM) 10K type strain sequencing project: providing services to taxonomists for standard genome sequencing and annotation.</title>
        <authorList>
            <consortium name="The Broad Institute Genomics Platform"/>
            <consortium name="The Broad Institute Genome Sequencing Center for Infectious Disease"/>
            <person name="Wu L."/>
            <person name="Ma J."/>
        </authorList>
    </citation>
    <scope>NUCLEOTIDE SEQUENCE [LARGE SCALE GENOMIC DNA]</scope>
    <source>
        <strain evidence="3">NBRC 102520</strain>
    </source>
</reference>
<evidence type="ECO:0000313" key="2">
    <source>
        <dbReference type="EMBL" id="GLR91974.1"/>
    </source>
</evidence>
<dbReference type="RefSeq" id="WP_284275810.1">
    <property type="nucleotide sequence ID" value="NZ_BSOW01000059.1"/>
</dbReference>
<name>A0ABQ6BC64_9BRAD</name>
<dbReference type="EMBL" id="BSOW01000059">
    <property type="protein sequence ID" value="GLR91974.1"/>
    <property type="molecule type" value="Genomic_DNA"/>
</dbReference>
<dbReference type="SUPFAM" id="SSF51905">
    <property type="entry name" value="FAD/NAD(P)-binding domain"/>
    <property type="match status" value="1"/>
</dbReference>
<comment type="caution">
    <text evidence="2">The sequence shown here is derived from an EMBL/GenBank/DDBJ whole genome shotgun (WGS) entry which is preliminary data.</text>
</comment>
<protein>
    <recommendedName>
        <fullName evidence="1">FAD-binding domain-containing protein</fullName>
    </recommendedName>
</protein>
<dbReference type="InterPro" id="IPR036188">
    <property type="entry name" value="FAD/NAD-bd_sf"/>
</dbReference>
<evidence type="ECO:0000259" key="1">
    <source>
        <dbReference type="Pfam" id="PF01494"/>
    </source>
</evidence>
<organism evidence="2 3">
    <name type="scientific">Bradyrhizobium iriomotense</name>
    <dbReference type="NCBI Taxonomy" id="441950"/>
    <lineage>
        <taxon>Bacteria</taxon>
        <taxon>Pseudomonadati</taxon>
        <taxon>Pseudomonadota</taxon>
        <taxon>Alphaproteobacteria</taxon>
        <taxon>Hyphomicrobiales</taxon>
        <taxon>Nitrobacteraceae</taxon>
        <taxon>Bradyrhizobium</taxon>
    </lineage>
</organism>
<dbReference type="InterPro" id="IPR002938">
    <property type="entry name" value="FAD-bd"/>
</dbReference>
<dbReference type="PANTHER" id="PTHR42685:SF22">
    <property type="entry name" value="CONDITIONED MEDIUM FACTOR RECEPTOR 1"/>
    <property type="match status" value="1"/>
</dbReference>
<sequence length="412" mass="44648">MRHAEPDVVIVGAGVAGAALGTVLARAGFEVVLLERENSYPDRVRGEYMAPWGVTELAKLELLQPLRETGALFTKRNIPYDEIFAPAEAEARALDLTKMHSEGLGALCFGHPATCDIFAQLATGAGATLLRGADDISVTSGSRPLVSCTHDGAKVTFQPRLVIGADGRNSSLRKDLGFKVNADQPRSLIGGMLVKGVPSWPRDTQAIGVEDRFHFLVFPQGDDLLRLYGIYHFADKSRFDGPTRRAKLVDAFSKLTCLPYAEAIAGSTPVGPFNSFSNEDHWIDDPTCPGIVLVGDAAGHNDPIIGQGLSIALRDVRLVSEILRDAKAAAREPDFRPYVDERAERMRRLRITAQVATTLRVEFGPEARERRARVGKRVAAGQLAPLPASLIGPERLSAEAFLPETIDRLLAP</sequence>